<name>A0ABV4U0Y6_9BACT</name>
<feature type="transmembrane region" description="Helical" evidence="1">
    <location>
        <begin position="31"/>
        <end position="50"/>
    </location>
</feature>
<evidence type="ECO:0000256" key="1">
    <source>
        <dbReference type="SAM" id="Phobius"/>
    </source>
</evidence>
<sequence length="113" mass="12455">MWMIILRAVIAGLVVTTVVELAGRLPRVGALILTLPIVSIIAFIFTWAAYRDVTTIARLSRETLVLVPLGLPFFVPLAFADRLGWNFWVAFVVGVALAGTCIGLWFRFGPRLV</sequence>
<keyword evidence="1" id="KW-1133">Transmembrane helix</keyword>
<dbReference type="EMBL" id="JBGUBD010000002">
    <property type="protein sequence ID" value="MFA9477201.1"/>
    <property type="molecule type" value="Genomic_DNA"/>
</dbReference>
<reference evidence="2 3" key="1">
    <citation type="submission" date="2024-08" db="EMBL/GenBank/DDBJ databases">
        <title>Whole-genome sequencing of halo(alkali)philic microorganisms from hypersaline lakes.</title>
        <authorList>
            <person name="Sorokin D.Y."/>
            <person name="Merkel A.Y."/>
            <person name="Messina E."/>
            <person name="Yakimov M."/>
        </authorList>
    </citation>
    <scope>NUCLEOTIDE SEQUENCE [LARGE SCALE GENOMIC DNA]</scope>
    <source>
        <strain evidence="2 3">AB-hyl4</strain>
    </source>
</reference>
<comment type="caution">
    <text evidence="2">The sequence shown here is derived from an EMBL/GenBank/DDBJ whole genome shotgun (WGS) entry which is preliminary data.</text>
</comment>
<organism evidence="2 3">
    <name type="scientific">Natronomicrosphaera hydrolytica</name>
    <dbReference type="NCBI Taxonomy" id="3242702"/>
    <lineage>
        <taxon>Bacteria</taxon>
        <taxon>Pseudomonadati</taxon>
        <taxon>Planctomycetota</taxon>
        <taxon>Phycisphaerae</taxon>
        <taxon>Phycisphaerales</taxon>
        <taxon>Phycisphaeraceae</taxon>
        <taxon>Natronomicrosphaera</taxon>
    </lineage>
</organism>
<feature type="transmembrane region" description="Helical" evidence="1">
    <location>
        <begin position="85"/>
        <end position="106"/>
    </location>
</feature>
<feature type="transmembrane region" description="Helical" evidence="1">
    <location>
        <begin position="62"/>
        <end position="79"/>
    </location>
</feature>
<accession>A0ABV4U0Y6</accession>
<evidence type="ECO:0000313" key="3">
    <source>
        <dbReference type="Proteomes" id="UP001575105"/>
    </source>
</evidence>
<gene>
    <name evidence="2" type="ORF">ACERK3_02720</name>
</gene>
<dbReference type="Proteomes" id="UP001575105">
    <property type="component" value="Unassembled WGS sequence"/>
</dbReference>
<evidence type="ECO:0008006" key="4">
    <source>
        <dbReference type="Google" id="ProtNLM"/>
    </source>
</evidence>
<keyword evidence="1" id="KW-0812">Transmembrane</keyword>
<dbReference type="RefSeq" id="WP_425344128.1">
    <property type="nucleotide sequence ID" value="NZ_JBGUBD010000002.1"/>
</dbReference>
<evidence type="ECO:0000313" key="2">
    <source>
        <dbReference type="EMBL" id="MFA9477201.1"/>
    </source>
</evidence>
<keyword evidence="3" id="KW-1185">Reference proteome</keyword>
<protein>
    <recommendedName>
        <fullName evidence="4">DUF3147 family protein</fullName>
    </recommendedName>
</protein>
<proteinExistence type="predicted"/>
<keyword evidence="1" id="KW-0472">Membrane</keyword>